<sequence length="277" mass="31091">MGRTKRSDSHQTTKGTQGAPQTGPLDGYLRSPGRQPRATSGHKMADDHAPSLPPDTLEPSLSATLHEAIRSEVATFQRDIAAQVGHIQNLEATHLTSVSRLDATDAAVARQGNMLLQLRRQTENLDNRSHRSNIRIRNLPESAGEEDVTATLTALFRDILGPDSPQRIDFDRAHRALRPRTTDNAPRDIICCLHEYKVKELIMNKARTKPTWRFQGAEAWAYPTQRSLTGSWAHWNRGLTNQLRELQGGAEKTRRTGNQHPDTKTQHSPETNTFHNR</sequence>
<dbReference type="PANTHER" id="PTHR11505">
    <property type="entry name" value="L1 TRANSPOSABLE ELEMENT-RELATED"/>
    <property type="match status" value="1"/>
</dbReference>
<reference evidence="2" key="1">
    <citation type="submission" date="2022-03" db="EMBL/GenBank/DDBJ databases">
        <authorList>
            <person name="Alioto T."/>
            <person name="Alioto T."/>
            <person name="Gomez Garrido J."/>
        </authorList>
    </citation>
    <scope>NUCLEOTIDE SEQUENCE</scope>
</reference>
<name>A0AAD1W293_PELCU</name>
<feature type="compositionally biased region" description="Basic and acidic residues" evidence="1">
    <location>
        <begin position="1"/>
        <end position="11"/>
    </location>
</feature>
<dbReference type="AlphaFoldDB" id="A0AAD1W293"/>
<dbReference type="EMBL" id="OW240915">
    <property type="protein sequence ID" value="CAH2285666.1"/>
    <property type="molecule type" value="Genomic_DNA"/>
</dbReference>
<dbReference type="InterPro" id="IPR004244">
    <property type="entry name" value="Transposase_22"/>
</dbReference>
<organism evidence="2 3">
    <name type="scientific">Pelobates cultripes</name>
    <name type="common">Western spadefoot toad</name>
    <dbReference type="NCBI Taxonomy" id="61616"/>
    <lineage>
        <taxon>Eukaryota</taxon>
        <taxon>Metazoa</taxon>
        <taxon>Chordata</taxon>
        <taxon>Craniata</taxon>
        <taxon>Vertebrata</taxon>
        <taxon>Euteleostomi</taxon>
        <taxon>Amphibia</taxon>
        <taxon>Batrachia</taxon>
        <taxon>Anura</taxon>
        <taxon>Pelobatoidea</taxon>
        <taxon>Pelobatidae</taxon>
        <taxon>Pelobates</taxon>
    </lineage>
</organism>
<dbReference type="Gene3D" id="3.30.70.1820">
    <property type="entry name" value="L1 transposable element, RRM domain"/>
    <property type="match status" value="1"/>
</dbReference>
<gene>
    <name evidence="2" type="ORF">PECUL_23A050113</name>
</gene>
<feature type="region of interest" description="Disordered" evidence="1">
    <location>
        <begin position="249"/>
        <end position="277"/>
    </location>
</feature>
<evidence type="ECO:0000256" key="1">
    <source>
        <dbReference type="SAM" id="MobiDB-lite"/>
    </source>
</evidence>
<evidence type="ECO:0000313" key="2">
    <source>
        <dbReference type="EMBL" id="CAH2285666.1"/>
    </source>
</evidence>
<keyword evidence="3" id="KW-1185">Reference proteome</keyword>
<feature type="region of interest" description="Disordered" evidence="1">
    <location>
        <begin position="1"/>
        <end position="59"/>
    </location>
</feature>
<dbReference type="Proteomes" id="UP001295444">
    <property type="component" value="Chromosome 04"/>
</dbReference>
<proteinExistence type="predicted"/>
<accession>A0AAD1W293</accession>
<evidence type="ECO:0000313" key="3">
    <source>
        <dbReference type="Proteomes" id="UP001295444"/>
    </source>
</evidence>
<feature type="compositionally biased region" description="Polar residues" evidence="1">
    <location>
        <begin position="268"/>
        <end position="277"/>
    </location>
</feature>
<protein>
    <submittedName>
        <fullName evidence="2">Uncharacterized protein</fullName>
    </submittedName>
</protein>